<feature type="domain" description="HPt" evidence="22">
    <location>
        <begin position="836"/>
        <end position="934"/>
    </location>
</feature>
<evidence type="ECO:0000256" key="9">
    <source>
        <dbReference type="ARBA" id="ARBA00022741"/>
    </source>
</evidence>
<keyword evidence="6 16" id="KW-0597">Phosphoprotein</keyword>
<dbReference type="SMART" id="SM00448">
    <property type="entry name" value="REC"/>
    <property type="match status" value="1"/>
</dbReference>
<dbReference type="Pfam" id="PF09984">
    <property type="entry name" value="sCache_4"/>
    <property type="match status" value="1"/>
</dbReference>
<dbReference type="Gene3D" id="1.20.120.160">
    <property type="entry name" value="HPT domain"/>
    <property type="match status" value="1"/>
</dbReference>
<evidence type="ECO:0000256" key="8">
    <source>
        <dbReference type="ARBA" id="ARBA00022692"/>
    </source>
</evidence>
<evidence type="ECO:0000256" key="18">
    <source>
        <dbReference type="SAM" id="Phobius"/>
    </source>
</evidence>
<keyword evidence="9" id="KW-0547">Nucleotide-binding</keyword>
<reference evidence="23 24" key="1">
    <citation type="submission" date="2021-05" db="EMBL/GenBank/DDBJ databases">
        <title>Shewanella sp. JM162201.</title>
        <authorList>
            <person name="Xu S."/>
            <person name="Li A."/>
        </authorList>
    </citation>
    <scope>NUCLEOTIDE SEQUENCE [LARGE SCALE GENOMIC DNA]</scope>
    <source>
        <strain evidence="23 24">JM162201</strain>
    </source>
</reference>
<dbReference type="InterPro" id="IPR001789">
    <property type="entry name" value="Sig_transdc_resp-reg_receiver"/>
</dbReference>
<gene>
    <name evidence="23" type="primary">barA</name>
    <name evidence="23" type="ORF">KJI95_02455</name>
</gene>
<proteinExistence type="predicted"/>
<evidence type="ECO:0000256" key="11">
    <source>
        <dbReference type="ARBA" id="ARBA00022840"/>
    </source>
</evidence>
<keyword evidence="17" id="KW-0175">Coiled coil</keyword>
<evidence type="ECO:0000256" key="7">
    <source>
        <dbReference type="ARBA" id="ARBA00022679"/>
    </source>
</evidence>
<feature type="transmembrane region" description="Helical" evidence="18">
    <location>
        <begin position="15"/>
        <end position="37"/>
    </location>
</feature>
<dbReference type="PRINTS" id="PR00344">
    <property type="entry name" value="BCTRLSENSOR"/>
</dbReference>
<dbReference type="InterPro" id="IPR003660">
    <property type="entry name" value="HAMP_dom"/>
</dbReference>
<dbReference type="SMART" id="SM00073">
    <property type="entry name" value="HPT"/>
    <property type="match status" value="1"/>
</dbReference>
<dbReference type="CDD" id="cd17546">
    <property type="entry name" value="REC_hyHK_CKI1_RcsC-like"/>
    <property type="match status" value="1"/>
</dbReference>
<evidence type="ECO:0000256" key="15">
    <source>
        <dbReference type="PROSITE-ProRule" id="PRU00110"/>
    </source>
</evidence>
<feature type="domain" description="Histidine kinase" evidence="19">
    <location>
        <begin position="319"/>
        <end position="541"/>
    </location>
</feature>
<evidence type="ECO:0000256" key="13">
    <source>
        <dbReference type="ARBA" id="ARBA00023012"/>
    </source>
</evidence>
<organism evidence="23 24">
    <name type="scientific">Shewanella jiangmenensis</name>
    <dbReference type="NCBI Taxonomy" id="2837387"/>
    <lineage>
        <taxon>Bacteria</taxon>
        <taxon>Pseudomonadati</taxon>
        <taxon>Pseudomonadota</taxon>
        <taxon>Gammaproteobacteria</taxon>
        <taxon>Alteromonadales</taxon>
        <taxon>Shewanellaceae</taxon>
        <taxon>Shewanella</taxon>
    </lineage>
</organism>
<dbReference type="InterPro" id="IPR003661">
    <property type="entry name" value="HisK_dim/P_dom"/>
</dbReference>
<dbReference type="EMBL" id="JAHEPS010000001">
    <property type="protein sequence ID" value="MBT1443384.1"/>
    <property type="molecule type" value="Genomic_DNA"/>
</dbReference>
<feature type="domain" description="HAMP" evidence="21">
    <location>
        <begin position="220"/>
        <end position="272"/>
    </location>
</feature>
<name>A0ABS5UYY9_9GAMM</name>
<dbReference type="InterPro" id="IPR036890">
    <property type="entry name" value="HATPase_C_sf"/>
</dbReference>
<evidence type="ECO:0000256" key="1">
    <source>
        <dbReference type="ARBA" id="ARBA00000085"/>
    </source>
</evidence>
<evidence type="ECO:0000259" key="20">
    <source>
        <dbReference type="PROSITE" id="PS50110"/>
    </source>
</evidence>
<evidence type="ECO:0000256" key="14">
    <source>
        <dbReference type="ARBA" id="ARBA00023136"/>
    </source>
</evidence>
<sequence length="942" mass="104582">MNTATNMSKYSLRSWVLVLALAPTILVGILLGSYFTINRFYDLEDTLKDMGSNIIEPLAIAAEQSLASNNREVTKLLLAKAQLNKSTLVKSIAVFDANNQLFVTSHYHKDFEEMRFKDDIKNLRETSYDQSGDTLIVRTPIFAIANKPPTANSSYDEVQNRQAEAVVMPDNSDATQLGYVSLMLNKEKALLEQHRAAVAAFIIVLIGVQLNLLFTFRLVKNVTQPITDMVKLVGKIREGKLDARIEGNLIGELDLLNRGINAMASSLSEYHDEMQQNIDQATSDLRETLEQIEIQNIALDRAKKDAQEASRIKSEFLANMSHELRTPLNGVIGFARQLLKTPLHSSQMDYIKTIERSATSLLQIINDILDFSKLEANKMVLESMPFGLRSSLEDTINLLAGSAHAKGLEFVVDVDAAVPENLSGDVMRLTQIMTNLVGNAVKFTEKGSVHLKISLLTREENNITLQCDVTDTGIGIDSEQQELLFQAFGQADSSISRRYGGTGLGLVITKRLVVQMMGGNLGFRSEVGKGSTFWFTVPLQLSPFPAHDTLPYEKLIGHSVLLYEPRKLSRESIARKLHDWHMLVSIAGSEEDLARCLDGRRYDAILLSGHSCESREQLQRMLTQVKDHTHSLMLLNDCLDPEVFTQEMTPYVDLVLPLPLSELKLAQNLIFPPVKKSEQPKPVPVSTPTTRHPLNVLAVDDNLANLKLIDTLLKELVANVVAVSSGDQAVALAKSRAFDLIFMDIQMPGTDGITATKLIRQDSLNRNTPIIAVTAHAIHEERERIQASGMDGYLPKPIDEAALKGVIARWLTRPKFTHFDSNTLNWELCLSQANHKQDLAIDMLKMMLDSLPSTVSDIELAMARSDNEAMLYTVHKLHGASCYCGVPTTQKLCQQIESALKRGADVADVEPEILELLDELTKVESAATQVISQMSAEVPNEF</sequence>
<feature type="domain" description="Response regulatory" evidence="20">
    <location>
        <begin position="695"/>
        <end position="811"/>
    </location>
</feature>
<dbReference type="SUPFAM" id="SSF158472">
    <property type="entry name" value="HAMP domain-like"/>
    <property type="match status" value="1"/>
</dbReference>
<dbReference type="Gene3D" id="1.10.287.130">
    <property type="match status" value="1"/>
</dbReference>
<dbReference type="Proteomes" id="UP001195903">
    <property type="component" value="Unassembled WGS sequence"/>
</dbReference>
<dbReference type="InterPro" id="IPR008207">
    <property type="entry name" value="Sig_transdc_His_kin_Hpt_dom"/>
</dbReference>
<dbReference type="Pfam" id="PF00512">
    <property type="entry name" value="HisKA"/>
    <property type="match status" value="1"/>
</dbReference>
<dbReference type="Pfam" id="PF01627">
    <property type="entry name" value="Hpt"/>
    <property type="match status" value="1"/>
</dbReference>
<feature type="modified residue" description="Phosphohistidine" evidence="15">
    <location>
        <position position="875"/>
    </location>
</feature>
<dbReference type="SUPFAM" id="SSF47226">
    <property type="entry name" value="Histidine-containing phosphotransfer domain, HPT domain"/>
    <property type="match status" value="1"/>
</dbReference>
<evidence type="ECO:0000259" key="21">
    <source>
        <dbReference type="PROSITE" id="PS50885"/>
    </source>
</evidence>
<keyword evidence="24" id="KW-1185">Reference proteome</keyword>
<dbReference type="CDD" id="cd00088">
    <property type="entry name" value="HPT"/>
    <property type="match status" value="1"/>
</dbReference>
<evidence type="ECO:0000256" key="2">
    <source>
        <dbReference type="ARBA" id="ARBA00004429"/>
    </source>
</evidence>
<dbReference type="CDD" id="cd16922">
    <property type="entry name" value="HATPase_EvgS-ArcB-TorS-like"/>
    <property type="match status" value="1"/>
</dbReference>
<keyword evidence="12 18" id="KW-1133">Transmembrane helix</keyword>
<dbReference type="SMART" id="SM00304">
    <property type="entry name" value="HAMP"/>
    <property type="match status" value="1"/>
</dbReference>
<comment type="subcellular location">
    <subcellularLocation>
        <location evidence="2">Cell inner membrane</location>
        <topology evidence="2">Multi-pass membrane protein</topology>
    </subcellularLocation>
</comment>
<dbReference type="InterPro" id="IPR011006">
    <property type="entry name" value="CheY-like_superfamily"/>
</dbReference>
<dbReference type="PROSITE" id="PS50894">
    <property type="entry name" value="HPT"/>
    <property type="match status" value="1"/>
</dbReference>
<evidence type="ECO:0000313" key="23">
    <source>
        <dbReference type="EMBL" id="MBT1443384.1"/>
    </source>
</evidence>
<dbReference type="Gene3D" id="3.30.565.10">
    <property type="entry name" value="Histidine kinase-like ATPase, C-terminal domain"/>
    <property type="match status" value="1"/>
</dbReference>
<evidence type="ECO:0000256" key="3">
    <source>
        <dbReference type="ARBA" id="ARBA00012438"/>
    </source>
</evidence>
<keyword evidence="8 18" id="KW-0812">Transmembrane</keyword>
<dbReference type="InterPro" id="IPR004358">
    <property type="entry name" value="Sig_transdc_His_kin-like_C"/>
</dbReference>
<protein>
    <recommendedName>
        <fullName evidence="3">histidine kinase</fullName>
        <ecNumber evidence="3">2.7.13.3</ecNumber>
    </recommendedName>
</protein>
<feature type="coiled-coil region" evidence="17">
    <location>
        <begin position="271"/>
        <end position="309"/>
    </location>
</feature>
<dbReference type="SUPFAM" id="SSF52172">
    <property type="entry name" value="CheY-like"/>
    <property type="match status" value="1"/>
</dbReference>
<evidence type="ECO:0000256" key="16">
    <source>
        <dbReference type="PROSITE-ProRule" id="PRU00169"/>
    </source>
</evidence>
<dbReference type="InterPro" id="IPR036641">
    <property type="entry name" value="HPT_dom_sf"/>
</dbReference>
<feature type="transmembrane region" description="Helical" evidence="18">
    <location>
        <begin position="196"/>
        <end position="219"/>
    </location>
</feature>
<dbReference type="SMART" id="SM00388">
    <property type="entry name" value="HisKA"/>
    <property type="match status" value="1"/>
</dbReference>
<keyword evidence="10 23" id="KW-0418">Kinase</keyword>
<evidence type="ECO:0000256" key="6">
    <source>
        <dbReference type="ARBA" id="ARBA00022553"/>
    </source>
</evidence>
<dbReference type="CDD" id="cd00082">
    <property type="entry name" value="HisKA"/>
    <property type="match status" value="1"/>
</dbReference>
<comment type="catalytic activity">
    <reaction evidence="1">
        <text>ATP + protein L-histidine = ADP + protein N-phospho-L-histidine.</text>
        <dbReference type="EC" id="2.7.13.3"/>
    </reaction>
</comment>
<dbReference type="Gene3D" id="6.10.340.10">
    <property type="match status" value="1"/>
</dbReference>
<evidence type="ECO:0000256" key="17">
    <source>
        <dbReference type="SAM" id="Coils"/>
    </source>
</evidence>
<dbReference type="PROSITE" id="PS50110">
    <property type="entry name" value="RESPONSE_REGULATORY"/>
    <property type="match status" value="1"/>
</dbReference>
<evidence type="ECO:0000259" key="19">
    <source>
        <dbReference type="PROSITE" id="PS50109"/>
    </source>
</evidence>
<keyword evidence="7 23" id="KW-0808">Transferase</keyword>
<dbReference type="Pfam" id="PF02518">
    <property type="entry name" value="HATPase_c"/>
    <property type="match status" value="1"/>
</dbReference>
<evidence type="ECO:0000256" key="10">
    <source>
        <dbReference type="ARBA" id="ARBA00022777"/>
    </source>
</evidence>
<dbReference type="Pfam" id="PF00072">
    <property type="entry name" value="Response_reg"/>
    <property type="match status" value="1"/>
</dbReference>
<dbReference type="PROSITE" id="PS50109">
    <property type="entry name" value="HIS_KIN"/>
    <property type="match status" value="1"/>
</dbReference>
<dbReference type="PANTHER" id="PTHR45339:SF1">
    <property type="entry name" value="HYBRID SIGNAL TRANSDUCTION HISTIDINE KINASE J"/>
    <property type="match status" value="1"/>
</dbReference>
<dbReference type="InterPro" id="IPR003594">
    <property type="entry name" value="HATPase_dom"/>
</dbReference>
<dbReference type="SMART" id="SM00387">
    <property type="entry name" value="HATPase_c"/>
    <property type="match status" value="1"/>
</dbReference>
<keyword evidence="13" id="KW-0902">Two-component regulatory system</keyword>
<dbReference type="CDD" id="cd06225">
    <property type="entry name" value="HAMP"/>
    <property type="match status" value="1"/>
</dbReference>
<keyword evidence="11" id="KW-0067">ATP-binding</keyword>
<evidence type="ECO:0000313" key="24">
    <source>
        <dbReference type="Proteomes" id="UP001195903"/>
    </source>
</evidence>
<dbReference type="InterPro" id="IPR036097">
    <property type="entry name" value="HisK_dim/P_sf"/>
</dbReference>
<dbReference type="EC" id="2.7.13.3" evidence="3"/>
<dbReference type="RefSeq" id="WP_214505572.1">
    <property type="nucleotide sequence ID" value="NZ_JAHEPS010000001.1"/>
</dbReference>
<comment type="caution">
    <text evidence="23">The sequence shown here is derived from an EMBL/GenBank/DDBJ whole genome shotgun (WGS) entry which is preliminary data.</text>
</comment>
<keyword evidence="14 18" id="KW-0472">Membrane</keyword>
<dbReference type="PANTHER" id="PTHR45339">
    <property type="entry name" value="HYBRID SIGNAL TRANSDUCTION HISTIDINE KINASE J"/>
    <property type="match status" value="1"/>
</dbReference>
<feature type="modified residue" description="4-aspartylphosphate" evidence="16">
    <location>
        <position position="744"/>
    </location>
</feature>
<dbReference type="InterPro" id="IPR019247">
    <property type="entry name" value="Histidine_kinase_BarA_N"/>
</dbReference>
<dbReference type="PROSITE" id="PS50885">
    <property type="entry name" value="HAMP"/>
    <property type="match status" value="1"/>
</dbReference>
<keyword evidence="4" id="KW-1003">Cell membrane</keyword>
<dbReference type="Pfam" id="PF00672">
    <property type="entry name" value="HAMP"/>
    <property type="match status" value="1"/>
</dbReference>
<dbReference type="InterPro" id="IPR005467">
    <property type="entry name" value="His_kinase_dom"/>
</dbReference>
<evidence type="ECO:0000256" key="5">
    <source>
        <dbReference type="ARBA" id="ARBA00022519"/>
    </source>
</evidence>
<evidence type="ECO:0000256" key="4">
    <source>
        <dbReference type="ARBA" id="ARBA00022475"/>
    </source>
</evidence>
<dbReference type="NCBIfam" id="NF008318">
    <property type="entry name" value="PRK11107.1"/>
    <property type="match status" value="1"/>
</dbReference>
<evidence type="ECO:0000256" key="12">
    <source>
        <dbReference type="ARBA" id="ARBA00022989"/>
    </source>
</evidence>
<evidence type="ECO:0000259" key="22">
    <source>
        <dbReference type="PROSITE" id="PS50894"/>
    </source>
</evidence>
<dbReference type="GO" id="GO:0004673">
    <property type="term" value="F:protein histidine kinase activity"/>
    <property type="evidence" value="ECO:0007669"/>
    <property type="project" value="UniProtKB-EC"/>
</dbReference>
<dbReference type="Gene3D" id="3.40.50.2300">
    <property type="match status" value="1"/>
</dbReference>
<accession>A0ABS5UYY9</accession>
<dbReference type="SUPFAM" id="SSF55874">
    <property type="entry name" value="ATPase domain of HSP90 chaperone/DNA topoisomerase II/histidine kinase"/>
    <property type="match status" value="1"/>
</dbReference>
<keyword evidence="5" id="KW-0997">Cell inner membrane</keyword>
<dbReference type="SUPFAM" id="SSF47384">
    <property type="entry name" value="Homodimeric domain of signal transducing histidine kinase"/>
    <property type="match status" value="1"/>
</dbReference>